<dbReference type="AlphaFoldDB" id="A0ABD4TBP6"/>
<organism evidence="1 2">
    <name type="scientific">Methanoculleus oceani</name>
    <dbReference type="NCBI Taxonomy" id="2184756"/>
    <lineage>
        <taxon>Archaea</taxon>
        <taxon>Methanobacteriati</taxon>
        <taxon>Methanobacteriota</taxon>
        <taxon>Stenosarchaea group</taxon>
        <taxon>Methanomicrobia</taxon>
        <taxon>Methanomicrobiales</taxon>
        <taxon>Methanomicrobiaceae</taxon>
        <taxon>Methanoculleus</taxon>
    </lineage>
</organism>
<comment type="caution">
    <text evidence="1">The sequence shown here is derived from an EMBL/GenBank/DDBJ whole genome shotgun (WGS) entry which is preliminary data.</text>
</comment>
<dbReference type="EMBL" id="QFDM01000001">
    <property type="protein sequence ID" value="MCM2464878.1"/>
    <property type="molecule type" value="Genomic_DNA"/>
</dbReference>
<accession>A0ABD4TBP6</accession>
<evidence type="ECO:0000313" key="1">
    <source>
        <dbReference type="EMBL" id="MCM2464878.1"/>
    </source>
</evidence>
<proteinExistence type="predicted"/>
<keyword evidence="2" id="KW-1185">Reference proteome</keyword>
<protein>
    <submittedName>
        <fullName evidence="1">Uncharacterized protein</fullName>
    </submittedName>
</protein>
<evidence type="ECO:0000313" key="2">
    <source>
        <dbReference type="Proteomes" id="UP001523230"/>
    </source>
</evidence>
<name>A0ABD4TBP6_9EURY</name>
<reference evidence="1 2" key="1">
    <citation type="submission" date="2018-05" db="EMBL/GenBank/DDBJ databases">
        <title>Isolation and characterization of genus Methanoculleus species and their viruses from deep sea marine sediment offshore southwestern Taiwan.</title>
        <authorList>
            <person name="Wei W.-H."/>
            <person name="Chen W.-C."/>
            <person name="Lai M.-C."/>
            <person name="Chen S.-C."/>
        </authorList>
    </citation>
    <scope>NUCLEOTIDE SEQUENCE [LARGE SCALE GENOMIC DNA]</scope>
    <source>
        <strain evidence="1 2">CWC-02</strain>
    </source>
</reference>
<gene>
    <name evidence="1" type="ORF">DIC75_00880</name>
</gene>
<dbReference type="RefSeq" id="WP_250986134.1">
    <property type="nucleotide sequence ID" value="NZ_QFDM01000001.1"/>
</dbReference>
<dbReference type="Proteomes" id="UP001523230">
    <property type="component" value="Unassembled WGS sequence"/>
</dbReference>
<sequence>MSTLKYARVNGTYEGEEITHDLKRTVAAMLRDGIPRRQIVEETSALYGIPAECVEEVVAATGEADCDPISGVS</sequence>